<sequence>MPKSNFKPLLLSFSLLFVGVTHAQTTPAQNQQETQKEIMRDLKQEEANRQLVVNFYNQFFNQHETKNSTAVIADNYRQHNPEVPDGKIPFVGYFAQYFQQNPQYQSKIVRSSTDRDLVWLHVHSQNGEDDRGQAVVDIFRVENGKIVEHWDVIQDVPETSANDNTMF</sequence>
<evidence type="ECO:0000256" key="1">
    <source>
        <dbReference type="SAM" id="SignalP"/>
    </source>
</evidence>
<feature type="domain" description="SnoaL-like" evidence="2">
    <location>
        <begin position="54"/>
        <end position="149"/>
    </location>
</feature>
<accession>A0A1G6H002</accession>
<dbReference type="InterPro" id="IPR032710">
    <property type="entry name" value="NTF2-like_dom_sf"/>
</dbReference>
<feature type="chain" id="PRO_5017246002" evidence="1">
    <location>
        <begin position="24"/>
        <end position="167"/>
    </location>
</feature>
<dbReference type="Gene3D" id="3.10.450.50">
    <property type="match status" value="1"/>
</dbReference>
<evidence type="ECO:0000259" key="2">
    <source>
        <dbReference type="Pfam" id="PF12680"/>
    </source>
</evidence>
<name>A0A1G6H002_9GAMM</name>
<protein>
    <submittedName>
        <fullName evidence="3">Predicted SnoaL-like aldol condensation-catalyzing enzyme</fullName>
    </submittedName>
</protein>
<gene>
    <name evidence="3" type="ORF">SAMN05421749_101604</name>
</gene>
<keyword evidence="4" id="KW-1185">Reference proteome</keyword>
<dbReference type="PANTHER" id="PTHR38436">
    <property type="entry name" value="POLYKETIDE CYCLASE SNOAL-LIKE DOMAIN"/>
    <property type="match status" value="1"/>
</dbReference>
<dbReference type="PANTHER" id="PTHR38436:SF1">
    <property type="entry name" value="ESTER CYCLASE"/>
    <property type="match status" value="1"/>
</dbReference>
<feature type="signal peptide" evidence="1">
    <location>
        <begin position="1"/>
        <end position="23"/>
    </location>
</feature>
<dbReference type="EMBL" id="FMYK01000001">
    <property type="protein sequence ID" value="SDB87494.1"/>
    <property type="molecule type" value="Genomic_DNA"/>
</dbReference>
<organism evidence="3 4">
    <name type="scientific">Acinetobacter marinus</name>
    <dbReference type="NCBI Taxonomy" id="281375"/>
    <lineage>
        <taxon>Bacteria</taxon>
        <taxon>Pseudomonadati</taxon>
        <taxon>Pseudomonadota</taxon>
        <taxon>Gammaproteobacteria</taxon>
        <taxon>Moraxellales</taxon>
        <taxon>Moraxellaceae</taxon>
        <taxon>Acinetobacter</taxon>
    </lineage>
</organism>
<dbReference type="Proteomes" id="UP000242317">
    <property type="component" value="Unassembled WGS sequence"/>
</dbReference>
<reference evidence="4" key="1">
    <citation type="submission" date="2016-09" db="EMBL/GenBank/DDBJ databases">
        <authorList>
            <person name="Varghese N."/>
            <person name="Submissions S."/>
        </authorList>
    </citation>
    <scope>NUCLEOTIDE SEQUENCE [LARGE SCALE GENOMIC DNA]</scope>
    <source>
        <strain evidence="4">ANC 3699</strain>
    </source>
</reference>
<dbReference type="SUPFAM" id="SSF54427">
    <property type="entry name" value="NTF2-like"/>
    <property type="match status" value="1"/>
</dbReference>
<dbReference type="InterPro" id="IPR009959">
    <property type="entry name" value="Cyclase_SnoaL-like"/>
</dbReference>
<evidence type="ECO:0000313" key="4">
    <source>
        <dbReference type="Proteomes" id="UP000242317"/>
    </source>
</evidence>
<keyword evidence="1" id="KW-0732">Signal</keyword>
<dbReference type="RefSeq" id="WP_092616068.1">
    <property type="nucleotide sequence ID" value="NZ_FMYK01000001.1"/>
</dbReference>
<proteinExistence type="predicted"/>
<dbReference type="InterPro" id="IPR037401">
    <property type="entry name" value="SnoaL-like"/>
</dbReference>
<evidence type="ECO:0000313" key="3">
    <source>
        <dbReference type="EMBL" id="SDB87494.1"/>
    </source>
</evidence>
<dbReference type="AlphaFoldDB" id="A0A1G6H002"/>
<dbReference type="OrthoDB" id="9812089at2"/>
<dbReference type="Pfam" id="PF12680">
    <property type="entry name" value="SnoaL_2"/>
    <property type="match status" value="1"/>
</dbReference>
<dbReference type="GO" id="GO:0030638">
    <property type="term" value="P:polyketide metabolic process"/>
    <property type="evidence" value="ECO:0007669"/>
    <property type="project" value="InterPro"/>
</dbReference>